<dbReference type="Proteomes" id="UP000599109">
    <property type="component" value="Unassembled WGS sequence"/>
</dbReference>
<evidence type="ECO:0000259" key="1">
    <source>
        <dbReference type="Pfam" id="PF04289"/>
    </source>
</evidence>
<evidence type="ECO:0000259" key="2">
    <source>
        <dbReference type="Pfam" id="PF20766"/>
    </source>
</evidence>
<gene>
    <name evidence="3" type="ORF">JJ685_10690</name>
</gene>
<dbReference type="InterPro" id="IPR012349">
    <property type="entry name" value="Split_barrel_FMN-bd"/>
</dbReference>
<evidence type="ECO:0000313" key="4">
    <source>
        <dbReference type="Proteomes" id="UP000599109"/>
    </source>
</evidence>
<protein>
    <submittedName>
        <fullName evidence="3">DUF447 family protein</fullName>
    </submittedName>
</protein>
<dbReference type="Pfam" id="PF20766">
    <property type="entry name" value="DUF447_C"/>
    <property type="match status" value="1"/>
</dbReference>
<accession>A0A936Z0L9</accession>
<dbReference type="AlphaFoldDB" id="A0A936Z0L9"/>
<evidence type="ECO:0000313" key="3">
    <source>
        <dbReference type="EMBL" id="MBL0391601.1"/>
    </source>
</evidence>
<sequence length="195" mass="21401">MNDYIFETVVTTCSPEGTVHVAPMGVRYVEGEVVLRPFRPSQTLDNILATRRAVLNVLTDVRVFAGCVTGRKAWPTLPVNAPDGTVAARLACAHGHTLLRLSEVREDAQRPTLRLGRMHEAQHSAFPGFNRAQAAVIEGAVLVSRLHLLPREKIEGELAYLQIAIDKTAGPQELEAWAWLREAVARHQARAAEAA</sequence>
<dbReference type="RefSeq" id="WP_201674219.1">
    <property type="nucleotide sequence ID" value="NZ_JAEQNE010000002.1"/>
</dbReference>
<dbReference type="InterPro" id="IPR007386">
    <property type="entry name" value="DUF447_N"/>
</dbReference>
<name>A0A936Z0L9_9BURK</name>
<organism evidence="3 4">
    <name type="scientific">Ramlibacter monticola</name>
    <dbReference type="NCBI Taxonomy" id="1926872"/>
    <lineage>
        <taxon>Bacteria</taxon>
        <taxon>Pseudomonadati</taxon>
        <taxon>Pseudomonadota</taxon>
        <taxon>Betaproteobacteria</taxon>
        <taxon>Burkholderiales</taxon>
        <taxon>Comamonadaceae</taxon>
        <taxon>Ramlibacter</taxon>
    </lineage>
</organism>
<dbReference type="SUPFAM" id="SSF50475">
    <property type="entry name" value="FMN-binding split barrel"/>
    <property type="match status" value="1"/>
</dbReference>
<feature type="domain" description="DUF447" evidence="2">
    <location>
        <begin position="130"/>
        <end position="182"/>
    </location>
</feature>
<dbReference type="EMBL" id="JAEQNE010000002">
    <property type="protein sequence ID" value="MBL0391601.1"/>
    <property type="molecule type" value="Genomic_DNA"/>
</dbReference>
<dbReference type="InterPro" id="IPR049288">
    <property type="entry name" value="DUF447_C"/>
</dbReference>
<dbReference type="Gene3D" id="1.20.58.290">
    <property type="entry name" value="Hypothetical membrane protein ta0354_69_121"/>
    <property type="match status" value="1"/>
</dbReference>
<dbReference type="Pfam" id="PF04289">
    <property type="entry name" value="DUF447_N"/>
    <property type="match status" value="1"/>
</dbReference>
<keyword evidence="4" id="KW-1185">Reference proteome</keyword>
<dbReference type="Gene3D" id="2.30.110.10">
    <property type="entry name" value="Electron Transport, Fmn-binding Protein, Chain A"/>
    <property type="match status" value="1"/>
</dbReference>
<reference evidence="3 4" key="1">
    <citation type="journal article" date="2017" name="Int. J. Syst. Evol. Microbiol.">
        <title>Ramlibacter monticola sp. nov., isolated from forest soil.</title>
        <authorList>
            <person name="Chaudhary D.K."/>
            <person name="Kim J."/>
        </authorList>
    </citation>
    <scope>NUCLEOTIDE SEQUENCE [LARGE SCALE GENOMIC DNA]</scope>
    <source>
        <strain evidence="3 4">KACC 19175</strain>
    </source>
</reference>
<feature type="domain" description="DUF447" evidence="1">
    <location>
        <begin position="7"/>
        <end position="123"/>
    </location>
</feature>
<proteinExistence type="predicted"/>
<comment type="caution">
    <text evidence="3">The sequence shown here is derived from an EMBL/GenBank/DDBJ whole genome shotgun (WGS) entry which is preliminary data.</text>
</comment>